<dbReference type="EMBL" id="KC176803">
    <property type="protein sequence ID" value="AGF68920.1"/>
    <property type="molecule type" value="mRNA"/>
</dbReference>
<dbReference type="VEuPathDB" id="HostDB:geneid_101750288"/>
<sequence length="267" mass="30611">MKETSCFCMTFSSLWEQMVKAYKYTTGIFSVTHTSELRDSDRHKQPSKMDVSLLEEQYDHIKQKQKLQSHIIVFKTGEHESVFPESMVNAVLINKKVRNSKSFTEHVPVRKVRLEVTSNGTAHDSSPWRTHLGIHRLAQSPCKKVPWDLSYCRNEPCSFDNQRLIAKENGTLQHKELEEASELSMLSSSTLSSFSKESGSTISGMCQKPALKSDTSSVWMHHHISSTKYPPTCHKLDFYPFPIKKHPEFQKQQGGLDYTSHSEDTLQ</sequence>
<dbReference type="RefSeq" id="NP_001305354.1">
    <property type="nucleotide sequence ID" value="NM_001318425.1"/>
</dbReference>
<dbReference type="PANTHER" id="PTHR36290:SF1">
    <property type="entry name" value="RIKEN CDNA D630039A03 GENE"/>
    <property type="match status" value="1"/>
</dbReference>
<dbReference type="AlphaFoldDB" id="E1BYY2"/>
<dbReference type="InParanoid" id="E1BYY2"/>
<dbReference type="PANTHER" id="PTHR36290">
    <property type="entry name" value="RIKEN CDNA D630039A03 GENE"/>
    <property type="match status" value="1"/>
</dbReference>
<feature type="domain" description="TBC1" evidence="1">
    <location>
        <begin position="51"/>
        <end position="142"/>
    </location>
</feature>
<organism evidence="2">
    <name type="scientific">Gallus gallus</name>
    <name type="common">Chicken</name>
    <dbReference type="NCBI Taxonomy" id="9031"/>
    <lineage>
        <taxon>Eukaryota</taxon>
        <taxon>Metazoa</taxon>
        <taxon>Chordata</taxon>
        <taxon>Craniata</taxon>
        <taxon>Vertebrata</taxon>
        <taxon>Euteleostomi</taxon>
        <taxon>Archelosauria</taxon>
        <taxon>Archosauria</taxon>
        <taxon>Dinosauria</taxon>
        <taxon>Saurischia</taxon>
        <taxon>Theropoda</taxon>
        <taxon>Coelurosauria</taxon>
        <taxon>Aves</taxon>
        <taxon>Neognathae</taxon>
        <taxon>Galloanserae</taxon>
        <taxon>Galliformes</taxon>
        <taxon>Phasianidae</taxon>
        <taxon>Phasianinae</taxon>
        <taxon>Gallus</taxon>
    </lineage>
</organism>
<evidence type="ECO:0000259" key="1">
    <source>
        <dbReference type="Pfam" id="PF15733"/>
    </source>
</evidence>
<dbReference type="CTD" id="401546"/>
<dbReference type="PaxDb" id="9031-ENSGALP00000038012"/>
<accession>M1NPU0</accession>
<protein>
    <submittedName>
        <fullName evidence="2">Ch2H9orf152</fullName>
    </submittedName>
</protein>
<dbReference type="eggNOG" id="ENOG502SBBU">
    <property type="taxonomic scope" value="Eukaryota"/>
</dbReference>
<dbReference type="GeneID" id="101750288"/>
<dbReference type="OMA" id="MVNAVWI"/>
<reference evidence="2" key="1">
    <citation type="submission" date="2012-11" db="EMBL/GenBank/DDBJ databases">
        <title>Molecular cloning and expression analysis of a novel gene highly transcribed in the chicken uterus during laying cycle.</title>
        <authorList>
            <person name="Liu L."/>
            <person name="Hou Z."/>
            <person name="Zhang Z."/>
            <person name="Fan Y."/>
            <person name="Liu Y."/>
            <person name="Zhang Y."/>
            <person name="Ning Z."/>
        </authorList>
    </citation>
    <scope>NUCLEOTIDE SEQUENCE</scope>
    <source>
        <tissue evidence="2">Uterus</tissue>
    </source>
</reference>
<dbReference type="KEGG" id="gga:101750288"/>
<dbReference type="STRING" id="9031.ENSGALP00000038012"/>
<name>E1BYY2_CHICK</name>
<dbReference type="OrthoDB" id="9935880at2759"/>
<dbReference type="InterPro" id="IPR032738">
    <property type="entry name" value="Tbc1d30_C"/>
</dbReference>
<accession>E1BYY2</accession>
<evidence type="ECO:0000313" key="2">
    <source>
        <dbReference type="EMBL" id="AGF68920.1"/>
    </source>
</evidence>
<dbReference type="HOGENOM" id="CLU_098874_0_0_1"/>
<proteinExistence type="evidence at transcript level"/>
<dbReference type="Pfam" id="PF15733">
    <property type="entry name" value="DUF4682"/>
    <property type="match status" value="1"/>
</dbReference>
<dbReference type="Bgee" id="ENSGALG00000023454">
    <property type="expression patterns" value="Expressed in ovary and 4 other cell types or tissues"/>
</dbReference>